<organism evidence="3 4">
    <name type="scientific">Scleropages formosus</name>
    <name type="common">Asian bonytongue</name>
    <name type="synonym">Osteoglossum formosum</name>
    <dbReference type="NCBI Taxonomy" id="113540"/>
    <lineage>
        <taxon>Eukaryota</taxon>
        <taxon>Metazoa</taxon>
        <taxon>Chordata</taxon>
        <taxon>Craniata</taxon>
        <taxon>Vertebrata</taxon>
        <taxon>Euteleostomi</taxon>
        <taxon>Actinopterygii</taxon>
        <taxon>Neopterygii</taxon>
        <taxon>Teleostei</taxon>
        <taxon>Osteoglossocephala</taxon>
        <taxon>Osteoglossomorpha</taxon>
        <taxon>Osteoglossiformes</taxon>
        <taxon>Osteoglossidae</taxon>
        <taxon>Scleropages</taxon>
    </lineage>
</organism>
<proteinExistence type="predicted"/>
<protein>
    <recommendedName>
        <fullName evidence="2">SOCS box domain-containing protein</fullName>
    </recommendedName>
</protein>
<dbReference type="InterPro" id="IPR036036">
    <property type="entry name" value="SOCS_box-like_dom_sf"/>
</dbReference>
<dbReference type="Gene3D" id="1.10.750.20">
    <property type="entry name" value="SOCS box"/>
    <property type="match status" value="1"/>
</dbReference>
<dbReference type="SUPFAM" id="SSF158235">
    <property type="entry name" value="SOCS box-like"/>
    <property type="match status" value="1"/>
</dbReference>
<sequence length="104" mass="11848">MSGPKATTLSAAPLLSGVKARRSHGLRENLSVPPPNPLPLCPQLHQPFYQSLFALEYKPRCLQHLCRSAVRRRYGKDCHLLIPRLPIPRLLQRYLLLEPEGLIY</sequence>
<dbReference type="FunFam" id="1.10.750.20:FF:000001">
    <property type="entry name" value="Ankyrin repeat and SOCS box containing 1"/>
    <property type="match status" value="1"/>
</dbReference>
<feature type="domain" description="SOCS box" evidence="2">
    <location>
        <begin position="43"/>
        <end position="95"/>
    </location>
</feature>
<dbReference type="InterPro" id="IPR001496">
    <property type="entry name" value="SOCS_box"/>
</dbReference>
<dbReference type="GO" id="GO:0035556">
    <property type="term" value="P:intracellular signal transduction"/>
    <property type="evidence" value="ECO:0007669"/>
    <property type="project" value="InterPro"/>
</dbReference>
<evidence type="ECO:0000256" key="1">
    <source>
        <dbReference type="ARBA" id="ARBA00004906"/>
    </source>
</evidence>
<dbReference type="AlphaFoldDB" id="A0A0P7TZ96"/>
<reference evidence="3 4" key="1">
    <citation type="submission" date="2015-08" db="EMBL/GenBank/DDBJ databases">
        <title>The genome of the Asian arowana (Scleropages formosus).</title>
        <authorList>
            <person name="Tan M.H."/>
            <person name="Gan H.M."/>
            <person name="Croft L.J."/>
            <person name="Austin C.M."/>
        </authorList>
    </citation>
    <scope>NUCLEOTIDE SEQUENCE [LARGE SCALE GENOMIC DNA]</scope>
    <source>
        <strain evidence="3">Aro1</strain>
    </source>
</reference>
<comment type="caution">
    <text evidence="3">The sequence shown here is derived from an EMBL/GenBank/DDBJ whole genome shotgun (WGS) entry which is preliminary data.</text>
</comment>
<dbReference type="UniPathway" id="UPA00143"/>
<dbReference type="PROSITE" id="PS50225">
    <property type="entry name" value="SOCS"/>
    <property type="match status" value="1"/>
</dbReference>
<evidence type="ECO:0000313" key="4">
    <source>
        <dbReference type="Proteomes" id="UP000034805"/>
    </source>
</evidence>
<dbReference type="Proteomes" id="UP000034805">
    <property type="component" value="Unassembled WGS sequence"/>
</dbReference>
<evidence type="ECO:0000259" key="2">
    <source>
        <dbReference type="PROSITE" id="PS50225"/>
    </source>
</evidence>
<dbReference type="Pfam" id="PF07525">
    <property type="entry name" value="SOCS_box"/>
    <property type="match status" value="1"/>
</dbReference>
<dbReference type="GO" id="GO:0016567">
    <property type="term" value="P:protein ubiquitination"/>
    <property type="evidence" value="ECO:0007669"/>
    <property type="project" value="UniProtKB-UniPathway"/>
</dbReference>
<accession>A0A0P7TZ96</accession>
<comment type="pathway">
    <text evidence="1">Protein modification; protein ubiquitination.</text>
</comment>
<gene>
    <name evidence="3" type="ORF">Z043_122631</name>
</gene>
<dbReference type="EMBL" id="JARO02012129">
    <property type="protein sequence ID" value="KPP59447.1"/>
    <property type="molecule type" value="Genomic_DNA"/>
</dbReference>
<dbReference type="CDD" id="cd03723">
    <property type="entry name" value="SOCS_ASB4_ASB18"/>
    <property type="match status" value="1"/>
</dbReference>
<evidence type="ECO:0000313" key="3">
    <source>
        <dbReference type="EMBL" id="KPP59447.1"/>
    </source>
</evidence>
<dbReference type="SMART" id="SM00969">
    <property type="entry name" value="SOCS_box"/>
    <property type="match status" value="1"/>
</dbReference>
<name>A0A0P7TZ96_SCLFO</name>